<dbReference type="Gene3D" id="1.20.1290.10">
    <property type="entry name" value="AhpD-like"/>
    <property type="match status" value="1"/>
</dbReference>
<dbReference type="InterPro" id="IPR029032">
    <property type="entry name" value="AhpD-like"/>
</dbReference>
<name>A0A6J6ZMN2_9ZZZZ</name>
<gene>
    <name evidence="2" type="ORF">UFOPK3139_00707</name>
</gene>
<protein>
    <submittedName>
        <fullName evidence="2">Unannotated protein</fullName>
    </submittedName>
</protein>
<feature type="domain" description="Carboxymuconolactone decarboxylase-like" evidence="1">
    <location>
        <begin position="39"/>
        <end position="121"/>
    </location>
</feature>
<accession>A0A6J6ZMN2</accession>
<dbReference type="AlphaFoldDB" id="A0A6J6ZMN2"/>
<organism evidence="2">
    <name type="scientific">freshwater metagenome</name>
    <dbReference type="NCBI Taxonomy" id="449393"/>
    <lineage>
        <taxon>unclassified sequences</taxon>
        <taxon>metagenomes</taxon>
        <taxon>ecological metagenomes</taxon>
    </lineage>
</organism>
<dbReference type="EMBL" id="CAFABA010000019">
    <property type="protein sequence ID" value="CAB4821056.1"/>
    <property type="molecule type" value="Genomic_DNA"/>
</dbReference>
<dbReference type="SUPFAM" id="SSF69118">
    <property type="entry name" value="AhpD-like"/>
    <property type="match status" value="1"/>
</dbReference>
<sequence>MSTFPLESWETRAKDVANRFYTTGRSPMAKNGMAELDPELAALIQVIARGRSYADDTVDLKTRALCTVSCLIGLGEQPYIETWVANAITAGATVEEIASLMSQLFVYVGTLKSVTGFNALAAVRDRLEAAATDDTP</sequence>
<dbReference type="GO" id="GO:0051920">
    <property type="term" value="F:peroxiredoxin activity"/>
    <property type="evidence" value="ECO:0007669"/>
    <property type="project" value="InterPro"/>
</dbReference>
<dbReference type="Pfam" id="PF02627">
    <property type="entry name" value="CMD"/>
    <property type="match status" value="1"/>
</dbReference>
<evidence type="ECO:0000259" key="1">
    <source>
        <dbReference type="Pfam" id="PF02627"/>
    </source>
</evidence>
<evidence type="ECO:0000313" key="2">
    <source>
        <dbReference type="EMBL" id="CAB4821056.1"/>
    </source>
</evidence>
<proteinExistence type="predicted"/>
<dbReference type="InterPro" id="IPR003779">
    <property type="entry name" value="CMD-like"/>
</dbReference>
<dbReference type="PANTHER" id="PTHR33570">
    <property type="entry name" value="4-CARBOXYMUCONOLACTONE DECARBOXYLASE FAMILY PROTEIN"/>
    <property type="match status" value="1"/>
</dbReference>
<dbReference type="InterPro" id="IPR052512">
    <property type="entry name" value="4CMD/NDH-1_regulator"/>
</dbReference>
<reference evidence="2" key="1">
    <citation type="submission" date="2020-05" db="EMBL/GenBank/DDBJ databases">
        <authorList>
            <person name="Chiriac C."/>
            <person name="Salcher M."/>
            <person name="Ghai R."/>
            <person name="Kavagutti S V."/>
        </authorList>
    </citation>
    <scope>NUCLEOTIDE SEQUENCE</scope>
</reference>
<dbReference type="PANTHER" id="PTHR33570:SF2">
    <property type="entry name" value="CARBOXYMUCONOLACTONE DECARBOXYLASE-LIKE DOMAIN-CONTAINING PROTEIN"/>
    <property type="match status" value="1"/>
</dbReference>